<dbReference type="GO" id="GO:0005886">
    <property type="term" value="C:plasma membrane"/>
    <property type="evidence" value="ECO:0007669"/>
    <property type="project" value="UniProtKB-SubCell"/>
</dbReference>
<dbReference type="GO" id="GO:0042124">
    <property type="term" value="F:1,3-beta-glucanosyltransferase activity"/>
    <property type="evidence" value="ECO:0007669"/>
    <property type="project" value="TreeGrafter"/>
</dbReference>
<dbReference type="GO" id="GO:0098552">
    <property type="term" value="C:side of membrane"/>
    <property type="evidence" value="ECO:0007669"/>
    <property type="project" value="UniProtKB-KW"/>
</dbReference>
<comment type="subcellular location">
    <subcellularLocation>
        <location evidence="1 5">Cell membrane</location>
        <topology evidence="1 5">Lipid-anchor</topology>
        <topology evidence="1 5">GPI-anchor</topology>
    </subcellularLocation>
</comment>
<dbReference type="OrthoDB" id="5372413at2759"/>
<evidence type="ECO:0000313" key="7">
    <source>
        <dbReference type="Proteomes" id="UP000800038"/>
    </source>
</evidence>
<gene>
    <name evidence="6" type="ORF">EJ02DRAFT_407948</name>
</gene>
<proteinExistence type="inferred from homology"/>
<protein>
    <recommendedName>
        <fullName evidence="5">1,3-beta-glucanosyltransferase</fullName>
        <ecNumber evidence="5">2.4.1.-</ecNumber>
    </recommendedName>
</protein>
<accession>A0A6A5SIU8</accession>
<dbReference type="Gene3D" id="3.20.20.80">
    <property type="entry name" value="Glycosidases"/>
    <property type="match status" value="1"/>
</dbReference>
<comment type="similarity">
    <text evidence="2 5">Belongs to the glycosyl hydrolase 72 family.</text>
</comment>
<dbReference type="PANTHER" id="PTHR31468:SF4">
    <property type="entry name" value="1,3-BETA-GLUCANOSYLTRANSFERASE GAS3-RELATED"/>
    <property type="match status" value="1"/>
</dbReference>
<keyword evidence="7" id="KW-1185">Reference proteome</keyword>
<dbReference type="Pfam" id="PF03198">
    <property type="entry name" value="Glyco_hydro_72"/>
    <property type="match status" value="1"/>
</dbReference>
<evidence type="ECO:0000256" key="3">
    <source>
        <dbReference type="ARBA" id="ARBA00022729"/>
    </source>
</evidence>
<evidence type="ECO:0000256" key="4">
    <source>
        <dbReference type="ARBA" id="ARBA00023180"/>
    </source>
</evidence>
<evidence type="ECO:0000256" key="1">
    <source>
        <dbReference type="ARBA" id="ARBA00004609"/>
    </source>
</evidence>
<keyword evidence="5" id="KW-0336">GPI-anchor</keyword>
<keyword evidence="5" id="KW-0808">Transferase</keyword>
<sequence>MNGIWYSLSNSTIDVNAVDSLKDGDACRRDAALMAQLGINTIYVMAIDPKENHDDCFSIFNSVGIYVVVALRKDGIFDLSYEDFTQSYTTEFLNGMFDVVDAVKDYENLLGFDLGVLPLIAGFISPEEKNLSYADGEKLYRAFIGDTREYIAHNALG</sequence>
<keyword evidence="5" id="KW-0449">Lipoprotein</keyword>
<comment type="function">
    <text evidence="5">Splits internally a 1,3-beta-glucan molecule and transfers the newly generated reducing end (the donor) to the non-reducing end of another 1,3-beta-glucan molecule (the acceptor) forming a 1,3-beta linkage, resulting in the elongation of 1,3-beta-glucan chains in the cell wall.</text>
</comment>
<evidence type="ECO:0000313" key="6">
    <source>
        <dbReference type="EMBL" id="KAF1939782.1"/>
    </source>
</evidence>
<keyword evidence="3" id="KW-0732">Signal</keyword>
<dbReference type="SUPFAM" id="SSF51445">
    <property type="entry name" value="(Trans)glycosidases"/>
    <property type="match status" value="1"/>
</dbReference>
<dbReference type="Proteomes" id="UP000800038">
    <property type="component" value="Unassembled WGS sequence"/>
</dbReference>
<dbReference type="GO" id="GO:0071970">
    <property type="term" value="P:fungal-type cell wall (1-&gt;3)-beta-D-glucan biosynthetic process"/>
    <property type="evidence" value="ECO:0007669"/>
    <property type="project" value="TreeGrafter"/>
</dbReference>
<dbReference type="EC" id="2.4.1.-" evidence="5"/>
<dbReference type="GO" id="GO:0031505">
    <property type="term" value="P:fungal-type cell wall organization"/>
    <property type="evidence" value="ECO:0007669"/>
    <property type="project" value="TreeGrafter"/>
</dbReference>
<reference evidence="6" key="1">
    <citation type="journal article" date="2020" name="Stud. Mycol.">
        <title>101 Dothideomycetes genomes: a test case for predicting lifestyles and emergence of pathogens.</title>
        <authorList>
            <person name="Haridas S."/>
            <person name="Albert R."/>
            <person name="Binder M."/>
            <person name="Bloem J."/>
            <person name="Labutti K."/>
            <person name="Salamov A."/>
            <person name="Andreopoulos B."/>
            <person name="Baker S."/>
            <person name="Barry K."/>
            <person name="Bills G."/>
            <person name="Bluhm B."/>
            <person name="Cannon C."/>
            <person name="Castanera R."/>
            <person name="Culley D."/>
            <person name="Daum C."/>
            <person name="Ezra D."/>
            <person name="Gonzalez J."/>
            <person name="Henrissat B."/>
            <person name="Kuo A."/>
            <person name="Liang C."/>
            <person name="Lipzen A."/>
            <person name="Lutzoni F."/>
            <person name="Magnuson J."/>
            <person name="Mondo S."/>
            <person name="Nolan M."/>
            <person name="Ohm R."/>
            <person name="Pangilinan J."/>
            <person name="Park H.-J."/>
            <person name="Ramirez L."/>
            <person name="Alfaro M."/>
            <person name="Sun H."/>
            <person name="Tritt A."/>
            <person name="Yoshinaga Y."/>
            <person name="Zwiers L.-H."/>
            <person name="Turgeon B."/>
            <person name="Goodwin S."/>
            <person name="Spatafora J."/>
            <person name="Crous P."/>
            <person name="Grigoriev I."/>
        </authorList>
    </citation>
    <scope>NUCLEOTIDE SEQUENCE</scope>
    <source>
        <strain evidence="6">CBS 161.51</strain>
    </source>
</reference>
<dbReference type="AlphaFoldDB" id="A0A6A5SIU8"/>
<dbReference type="EMBL" id="ML976075">
    <property type="protein sequence ID" value="KAF1939782.1"/>
    <property type="molecule type" value="Genomic_DNA"/>
</dbReference>
<dbReference type="InterPro" id="IPR004886">
    <property type="entry name" value="Glucanosyltransferase"/>
</dbReference>
<dbReference type="PANTHER" id="PTHR31468">
    <property type="entry name" value="1,3-BETA-GLUCANOSYLTRANSFERASE GAS1"/>
    <property type="match status" value="1"/>
</dbReference>
<evidence type="ECO:0000256" key="5">
    <source>
        <dbReference type="RuleBase" id="RU361209"/>
    </source>
</evidence>
<name>A0A6A5SIU8_9PLEO</name>
<organism evidence="6 7">
    <name type="scientific">Clathrospora elynae</name>
    <dbReference type="NCBI Taxonomy" id="706981"/>
    <lineage>
        <taxon>Eukaryota</taxon>
        <taxon>Fungi</taxon>
        <taxon>Dikarya</taxon>
        <taxon>Ascomycota</taxon>
        <taxon>Pezizomycotina</taxon>
        <taxon>Dothideomycetes</taxon>
        <taxon>Pleosporomycetidae</taxon>
        <taxon>Pleosporales</taxon>
        <taxon>Diademaceae</taxon>
        <taxon>Clathrospora</taxon>
    </lineage>
</organism>
<evidence type="ECO:0000256" key="2">
    <source>
        <dbReference type="ARBA" id="ARBA00007528"/>
    </source>
</evidence>
<keyword evidence="5" id="KW-0472">Membrane</keyword>
<keyword evidence="4" id="KW-0325">Glycoprotein</keyword>
<dbReference type="InterPro" id="IPR017853">
    <property type="entry name" value="GH"/>
</dbReference>